<dbReference type="InterPro" id="IPR014051">
    <property type="entry name" value="Phosphoesterase_HXTX"/>
</dbReference>
<dbReference type="AlphaFoldDB" id="A0A7Y0RDJ0"/>
<dbReference type="HAMAP" id="MF_01940">
    <property type="entry name" value="RNA_CPDase"/>
    <property type="match status" value="1"/>
</dbReference>
<dbReference type="NCBIfam" id="TIGR02258">
    <property type="entry name" value="2_5_ligase"/>
    <property type="match status" value="1"/>
</dbReference>
<sequence>MDKEATRRLFFGLEIPTSVKQRLLSIQQPVAGARWQRADQLHLTLVFLGRVEAQQLPAIREAARNLPVKPFDLTVTGLGCFGSPDHPRNLWAGVQPVGKLAEMQSALSKRLASSGFGQEGRSFQPHITLARFKRDAGSVAELLQTHERRHAGSFLVGWLTLFESLPRQGGSVYHVVDRFPLAG</sequence>
<dbReference type="Gene3D" id="3.90.1140.10">
    <property type="entry name" value="Cyclic phosphodiesterase"/>
    <property type="match status" value="1"/>
</dbReference>
<feature type="short sequence motif" description="HXTX 1" evidence="2">
    <location>
        <begin position="42"/>
        <end position="45"/>
    </location>
</feature>
<feature type="domain" description="Phosphoesterase HXTX" evidence="3">
    <location>
        <begin position="98"/>
        <end position="169"/>
    </location>
</feature>
<keyword evidence="1 2" id="KW-0378">Hydrolase</keyword>
<feature type="active site" description="Proton acceptor" evidence="2">
    <location>
        <position position="126"/>
    </location>
</feature>
<feature type="domain" description="Phosphoesterase HXTX" evidence="3">
    <location>
        <begin position="13"/>
        <end position="91"/>
    </location>
</feature>
<dbReference type="EMBL" id="JABCKY010000003">
    <property type="protein sequence ID" value="NMT64260.1"/>
    <property type="molecule type" value="Genomic_DNA"/>
</dbReference>
<dbReference type="Proteomes" id="UP000567186">
    <property type="component" value="Unassembled WGS sequence"/>
</dbReference>
<comment type="catalytic activity">
    <reaction evidence="2">
        <text>a 3'-end 2',3'-cyclophospho-ribonucleotide-RNA + H2O = a 3'-end 2'-phospho-ribonucleotide-RNA + H(+)</text>
        <dbReference type="Rhea" id="RHEA:11828"/>
        <dbReference type="Rhea" id="RHEA-COMP:10464"/>
        <dbReference type="Rhea" id="RHEA-COMP:17353"/>
        <dbReference type="ChEBI" id="CHEBI:15377"/>
        <dbReference type="ChEBI" id="CHEBI:15378"/>
        <dbReference type="ChEBI" id="CHEBI:83064"/>
        <dbReference type="ChEBI" id="CHEBI:173113"/>
        <dbReference type="EC" id="3.1.4.58"/>
    </reaction>
</comment>
<protein>
    <recommendedName>
        <fullName evidence="2">RNA 2',3'-cyclic phosphodiesterase</fullName>
        <shortName evidence="2">RNA 2',3'-CPDase</shortName>
        <ecNumber evidence="2">3.1.4.58</ecNumber>
    </recommendedName>
</protein>
<evidence type="ECO:0000256" key="1">
    <source>
        <dbReference type="ARBA" id="ARBA00022801"/>
    </source>
</evidence>
<dbReference type="InterPro" id="IPR004175">
    <property type="entry name" value="RNA_CPDase"/>
</dbReference>
<evidence type="ECO:0000256" key="2">
    <source>
        <dbReference type="HAMAP-Rule" id="MF_01940"/>
    </source>
</evidence>
<dbReference type="GO" id="GO:0008664">
    <property type="term" value="F:RNA 2',3'-cyclic 3'-phosphodiesterase activity"/>
    <property type="evidence" value="ECO:0007669"/>
    <property type="project" value="UniProtKB-EC"/>
</dbReference>
<dbReference type="Pfam" id="PF02834">
    <property type="entry name" value="LigT_PEase"/>
    <property type="match status" value="2"/>
</dbReference>
<accession>A0A7Y0RDJ0</accession>
<name>A0A7Y0RDJ0_9GAMM</name>
<organism evidence="4 5">
    <name type="scientific">Marinobacter orientalis</name>
    <dbReference type="NCBI Taxonomy" id="1928859"/>
    <lineage>
        <taxon>Bacteria</taxon>
        <taxon>Pseudomonadati</taxon>
        <taxon>Pseudomonadota</taxon>
        <taxon>Gammaproteobacteria</taxon>
        <taxon>Pseudomonadales</taxon>
        <taxon>Marinobacteraceae</taxon>
        <taxon>Marinobacter</taxon>
    </lineage>
</organism>
<evidence type="ECO:0000259" key="3">
    <source>
        <dbReference type="Pfam" id="PF02834"/>
    </source>
</evidence>
<comment type="similarity">
    <text evidence="2">Belongs to the 2H phosphoesterase superfamily. ThpR family.</text>
</comment>
<dbReference type="PANTHER" id="PTHR35561">
    <property type="entry name" value="RNA 2',3'-CYCLIC PHOSPHODIESTERASE"/>
    <property type="match status" value="1"/>
</dbReference>
<dbReference type="RefSeq" id="WP_135955420.1">
    <property type="nucleotide sequence ID" value="NZ_JABCKY010000003.1"/>
</dbReference>
<dbReference type="PANTHER" id="PTHR35561:SF1">
    <property type="entry name" value="RNA 2',3'-CYCLIC PHOSPHODIESTERASE"/>
    <property type="match status" value="1"/>
</dbReference>
<dbReference type="GO" id="GO:0004113">
    <property type="term" value="F:2',3'-cyclic-nucleotide 3'-phosphodiesterase activity"/>
    <property type="evidence" value="ECO:0007669"/>
    <property type="project" value="InterPro"/>
</dbReference>
<dbReference type="InterPro" id="IPR009097">
    <property type="entry name" value="Cyclic_Pdiesterase"/>
</dbReference>
<feature type="active site" description="Proton donor" evidence="2">
    <location>
        <position position="42"/>
    </location>
</feature>
<gene>
    <name evidence="4" type="primary">thpR</name>
    <name evidence="4" type="ORF">HIU99_11685</name>
</gene>
<dbReference type="EC" id="3.1.4.58" evidence="2"/>
<keyword evidence="5" id="KW-1185">Reference proteome</keyword>
<evidence type="ECO:0000313" key="4">
    <source>
        <dbReference type="EMBL" id="NMT64260.1"/>
    </source>
</evidence>
<dbReference type="SUPFAM" id="SSF55144">
    <property type="entry name" value="LigT-like"/>
    <property type="match status" value="1"/>
</dbReference>
<feature type="short sequence motif" description="HXTX 2" evidence="2">
    <location>
        <begin position="126"/>
        <end position="129"/>
    </location>
</feature>
<comment type="caution">
    <text evidence="4">The sequence shown here is derived from an EMBL/GenBank/DDBJ whole genome shotgun (WGS) entry which is preliminary data.</text>
</comment>
<proteinExistence type="inferred from homology"/>
<comment type="function">
    <text evidence="2">Hydrolyzes RNA 2',3'-cyclic phosphodiester to an RNA 2'-phosphomonoester.</text>
</comment>
<evidence type="ECO:0000313" key="5">
    <source>
        <dbReference type="Proteomes" id="UP000567186"/>
    </source>
</evidence>
<dbReference type="OrthoDB" id="7061261at2"/>
<reference evidence="4 5" key="1">
    <citation type="submission" date="2020-04" db="EMBL/GenBank/DDBJ databases">
        <title>Marinobacter oceani sp. nov., isolated from marine solar saltern.</title>
        <authorList>
            <person name="Chen X.-Y."/>
        </authorList>
    </citation>
    <scope>NUCLEOTIDE SEQUENCE [LARGE SCALE GENOMIC DNA]</scope>
    <source>
        <strain evidence="4 5">W62</strain>
    </source>
</reference>